<evidence type="ECO:0000313" key="1">
    <source>
        <dbReference type="EMBL" id="QGY72777.1"/>
    </source>
</evidence>
<dbReference type="EMBL" id="MN695288">
    <property type="protein sequence ID" value="QGY72880.1"/>
    <property type="molecule type" value="Genomic_DNA"/>
</dbReference>
<protein>
    <submittedName>
        <fullName evidence="1">Uncharacterized protein</fullName>
    </submittedName>
</protein>
<organism evidence="1">
    <name type="scientific">Mycetohabitans sp</name>
    <dbReference type="NCBI Taxonomy" id="2571162"/>
    <lineage>
        <taxon>Bacteria</taxon>
        <taxon>Pseudomonadati</taxon>
        <taxon>Pseudomonadota</taxon>
        <taxon>Betaproteobacteria</taxon>
        <taxon>Burkholderiales</taxon>
        <taxon>Burkholderiaceae</taxon>
        <taxon>Mycetohabitans</taxon>
    </lineage>
</organism>
<sequence length="57" mass="6106">MLTLKYISFFTLCVNLLATTANPHGVQFIAGGQLPGLEHTAIRAIAVLALPVISRGW</sequence>
<dbReference type="AlphaFoldDB" id="A0A6B9HDE2"/>
<reference evidence="1" key="1">
    <citation type="journal article" date="2020" name="ACS Chem. Biol.">
        <title>Genome Mining and Heterologous Expression Reveal Two Distinct Families of Lasso Peptides Highly Conserved in Endofungal Bacteria.</title>
        <authorList>
            <person name="Bratovanov E.V."/>
            <person name="Ishida K."/>
            <person name="Heinze B."/>
            <person name="Pidot S.J."/>
            <person name="Stinear T.P."/>
            <person name="Hegemann J.D."/>
            <person name="Marahiel M.A."/>
            <person name="Hertweck C."/>
        </authorList>
    </citation>
    <scope>NUCLEOTIDE SEQUENCE</scope>
    <source>
        <strain evidence="1">B3</strain>
        <strain evidence="2">B7</strain>
    </source>
</reference>
<accession>A0A6B9HDE2</accession>
<name>A0A6B9HDE2_9BURK</name>
<evidence type="ECO:0000313" key="2">
    <source>
        <dbReference type="EMBL" id="QGY72880.1"/>
    </source>
</evidence>
<dbReference type="EMBL" id="MN695283">
    <property type="protein sequence ID" value="QGY72777.1"/>
    <property type="molecule type" value="Genomic_DNA"/>
</dbReference>
<proteinExistence type="predicted"/>